<dbReference type="EMBL" id="CAJNOB010000009">
    <property type="protein sequence ID" value="CAF0694695.1"/>
    <property type="molecule type" value="Genomic_DNA"/>
</dbReference>
<proteinExistence type="predicted"/>
<comment type="caution">
    <text evidence="1">The sequence shown here is derived from an EMBL/GenBank/DDBJ whole genome shotgun (WGS) entry which is preliminary data.</text>
</comment>
<organism evidence="1 2">
    <name type="scientific">Candidatus Methylacidithermus pantelleriae</name>
    <dbReference type="NCBI Taxonomy" id="2744239"/>
    <lineage>
        <taxon>Bacteria</taxon>
        <taxon>Pseudomonadati</taxon>
        <taxon>Verrucomicrobiota</taxon>
        <taxon>Methylacidiphilae</taxon>
        <taxon>Methylacidiphilales</taxon>
        <taxon>Methylacidiphilaceae</taxon>
        <taxon>Candidatus Methylacidithermus</taxon>
    </lineage>
</organism>
<name>A0A8J2BLZ1_9BACT</name>
<dbReference type="Proteomes" id="UP000663859">
    <property type="component" value="Unassembled WGS sequence"/>
</dbReference>
<keyword evidence="2" id="KW-1185">Reference proteome</keyword>
<evidence type="ECO:0000313" key="1">
    <source>
        <dbReference type="EMBL" id="CAF0694695.1"/>
    </source>
</evidence>
<reference evidence="1" key="1">
    <citation type="submission" date="2021-02" db="EMBL/GenBank/DDBJ databases">
        <authorList>
            <person name="Cremers G."/>
            <person name="Picone N."/>
        </authorList>
    </citation>
    <scope>NUCLEOTIDE SEQUENCE</scope>
    <source>
        <strain evidence="1">PQ17</strain>
    </source>
</reference>
<protein>
    <submittedName>
        <fullName evidence="1">Uncharacterized protein</fullName>
    </submittedName>
</protein>
<accession>A0A8J2BLZ1</accession>
<gene>
    <name evidence="1" type="ORF">MPNT_170037</name>
</gene>
<sequence length="152" mass="17907">MFWFVDETPAHRLYVDGLKYHIMIFSFFRHCTFGLRRKQFGPKCSVTRVTVYEFVGMGQNGFRGRSWGFWVPNVRLHSRRFVSIILRVFGVCLEVLKGIGHCFAFSMGHLFRRVIRRCGFCMNFREAVLLLGDDQLCLDHGYRRPQCRGVND</sequence>
<evidence type="ECO:0000313" key="2">
    <source>
        <dbReference type="Proteomes" id="UP000663859"/>
    </source>
</evidence>
<dbReference type="AlphaFoldDB" id="A0A8J2BLZ1"/>